<dbReference type="eggNOG" id="COG0463">
    <property type="taxonomic scope" value="Bacteria"/>
</dbReference>
<accession>A0A0R1WCS7</accession>
<dbReference type="InterPro" id="IPR001173">
    <property type="entry name" value="Glyco_trans_2-like"/>
</dbReference>
<protein>
    <submittedName>
        <fullName evidence="2">Glycosyltransferase</fullName>
    </submittedName>
</protein>
<dbReference type="InterPro" id="IPR050834">
    <property type="entry name" value="Glycosyltransf_2"/>
</dbReference>
<dbReference type="STRING" id="1423807.FD16_GL000876"/>
<reference evidence="2 3" key="1">
    <citation type="journal article" date="2015" name="Genome Announc.">
        <title>Expanding the biotechnology potential of lactobacilli through comparative genomics of 213 strains and associated genera.</title>
        <authorList>
            <person name="Sun Z."/>
            <person name="Harris H.M."/>
            <person name="McCann A."/>
            <person name="Guo C."/>
            <person name="Argimon S."/>
            <person name="Zhang W."/>
            <person name="Yang X."/>
            <person name="Jeffery I.B."/>
            <person name="Cooney J.C."/>
            <person name="Kagawa T.F."/>
            <person name="Liu W."/>
            <person name="Song Y."/>
            <person name="Salvetti E."/>
            <person name="Wrobel A."/>
            <person name="Rasinkangas P."/>
            <person name="Parkhill J."/>
            <person name="Rea M.C."/>
            <person name="O'Sullivan O."/>
            <person name="Ritari J."/>
            <person name="Douillard F.P."/>
            <person name="Paul Ross R."/>
            <person name="Yang R."/>
            <person name="Briner A.E."/>
            <person name="Felis G.E."/>
            <person name="de Vos W.M."/>
            <person name="Barrangou R."/>
            <person name="Klaenhammer T.R."/>
            <person name="Caufield P.W."/>
            <person name="Cui Y."/>
            <person name="Zhang H."/>
            <person name="O'Toole P.W."/>
        </authorList>
    </citation>
    <scope>NUCLEOTIDE SEQUENCE [LARGE SCALE GENOMIC DNA]</scope>
    <source>
        <strain evidence="2 3">DSM 5007</strain>
    </source>
</reference>
<proteinExistence type="predicted"/>
<comment type="caution">
    <text evidence="2">The sequence shown here is derived from an EMBL/GenBank/DDBJ whole genome shotgun (WGS) entry which is preliminary data.</text>
</comment>
<dbReference type="PANTHER" id="PTHR43685:SF2">
    <property type="entry name" value="GLYCOSYLTRANSFERASE 2-LIKE DOMAIN-CONTAINING PROTEIN"/>
    <property type="match status" value="1"/>
</dbReference>
<organism evidence="2 3">
    <name type="scientific">Paucilactobacillus suebicus DSM 5007 = KCTC 3549</name>
    <dbReference type="NCBI Taxonomy" id="1423807"/>
    <lineage>
        <taxon>Bacteria</taxon>
        <taxon>Bacillati</taxon>
        <taxon>Bacillota</taxon>
        <taxon>Bacilli</taxon>
        <taxon>Lactobacillales</taxon>
        <taxon>Lactobacillaceae</taxon>
        <taxon>Paucilactobacillus</taxon>
    </lineage>
</organism>
<dbReference type="OrthoDB" id="9806525at2"/>
<dbReference type="PANTHER" id="PTHR43685">
    <property type="entry name" value="GLYCOSYLTRANSFERASE"/>
    <property type="match status" value="1"/>
</dbReference>
<dbReference type="Proteomes" id="UP000051820">
    <property type="component" value="Unassembled WGS sequence"/>
</dbReference>
<evidence type="ECO:0000313" key="2">
    <source>
        <dbReference type="EMBL" id="KRM13401.1"/>
    </source>
</evidence>
<dbReference type="GO" id="GO:0016740">
    <property type="term" value="F:transferase activity"/>
    <property type="evidence" value="ECO:0007669"/>
    <property type="project" value="UniProtKB-KW"/>
</dbReference>
<name>A0A0R1WCS7_9LACO</name>
<dbReference type="Gene3D" id="3.90.550.10">
    <property type="entry name" value="Spore Coat Polysaccharide Biosynthesis Protein SpsA, Chain A"/>
    <property type="match status" value="1"/>
</dbReference>
<evidence type="ECO:0000313" key="3">
    <source>
        <dbReference type="Proteomes" id="UP000051820"/>
    </source>
</evidence>
<dbReference type="InterPro" id="IPR029044">
    <property type="entry name" value="Nucleotide-diphossugar_trans"/>
</dbReference>
<dbReference type="CDD" id="cd00761">
    <property type="entry name" value="Glyco_tranf_GTA_type"/>
    <property type="match status" value="1"/>
</dbReference>
<keyword evidence="3" id="KW-1185">Reference proteome</keyword>
<dbReference type="PATRIC" id="fig|1423807.3.peg.889"/>
<sequence length="303" mass="35159">MTAISIIIPVSNCAQELAELLSDLKHQTFTDFDVIFVDNGSFDQSPQRIRSFKRLSGFPCEIIENHLNQDMYSSFNQGLDCATGRYVLFLKPGQILHSKYLEQLVNAQSQITAFSYQQRHITDSRNVMQMFMTGLISLDLIGALIERDLVADLRFEPQLKKMAEKLFLYNLLLKVTELNLISDITKHTNITKQGEKVPHYSETLAYLDQIESHIKMSMPELASIAWIHHYQELSNVYLQIRALSFNTRRLYLEEQRHLKLLLKEIEKQKLDLSTNKRLKSWLNRTFGHHVMTINQPQIASVSE</sequence>
<gene>
    <name evidence="2" type="ORF">FD16_GL000876</name>
</gene>
<evidence type="ECO:0000259" key="1">
    <source>
        <dbReference type="Pfam" id="PF00535"/>
    </source>
</evidence>
<feature type="domain" description="Glycosyltransferase 2-like" evidence="1">
    <location>
        <begin position="5"/>
        <end position="122"/>
    </location>
</feature>
<dbReference type="RefSeq" id="WP_010621597.1">
    <property type="nucleotide sequence ID" value="NZ_AZGF01000002.1"/>
</dbReference>
<keyword evidence="2" id="KW-0808">Transferase</keyword>
<dbReference type="AlphaFoldDB" id="A0A0R1WCS7"/>
<dbReference type="SUPFAM" id="SSF53448">
    <property type="entry name" value="Nucleotide-diphospho-sugar transferases"/>
    <property type="match status" value="1"/>
</dbReference>
<dbReference type="EMBL" id="AZGF01000002">
    <property type="protein sequence ID" value="KRM13401.1"/>
    <property type="molecule type" value="Genomic_DNA"/>
</dbReference>
<dbReference type="Pfam" id="PF00535">
    <property type="entry name" value="Glycos_transf_2"/>
    <property type="match status" value="1"/>
</dbReference>